<feature type="domain" description="EGF-like" evidence="9">
    <location>
        <begin position="99"/>
        <end position="136"/>
    </location>
</feature>
<evidence type="ECO:0000256" key="1">
    <source>
        <dbReference type="ARBA" id="ARBA00022536"/>
    </source>
</evidence>
<dbReference type="SUPFAM" id="SSF53300">
    <property type="entry name" value="vWA-like"/>
    <property type="match status" value="1"/>
</dbReference>
<dbReference type="Pfam" id="PF00008">
    <property type="entry name" value="EGF"/>
    <property type="match status" value="1"/>
</dbReference>
<organism evidence="13 15">
    <name type="scientific">Bursaphelenchus xylophilus</name>
    <name type="common">Pinewood nematode worm</name>
    <name type="synonym">Aphelenchoides xylophilus</name>
    <dbReference type="NCBI Taxonomy" id="6326"/>
    <lineage>
        <taxon>Eukaryota</taxon>
        <taxon>Metazoa</taxon>
        <taxon>Ecdysozoa</taxon>
        <taxon>Nematoda</taxon>
        <taxon>Chromadorea</taxon>
        <taxon>Rhabditida</taxon>
        <taxon>Tylenchina</taxon>
        <taxon>Tylenchomorpha</taxon>
        <taxon>Aphelenchoidea</taxon>
        <taxon>Aphelenchoididae</taxon>
        <taxon>Bursaphelenchus</taxon>
    </lineage>
</organism>
<dbReference type="InterPro" id="IPR056590">
    <property type="entry name" value="Mua-3/Mup-4_EGF"/>
</dbReference>
<name>A0A1I7RJI6_BURXY</name>
<dbReference type="PRINTS" id="PR00453">
    <property type="entry name" value="VWFADOMAIN"/>
</dbReference>
<dbReference type="InterPro" id="IPR049883">
    <property type="entry name" value="NOTCH1_EGF-like"/>
</dbReference>
<dbReference type="Gene3D" id="2.90.20.10">
    <property type="entry name" value="Plasmodium vivax P25 domain"/>
    <property type="match status" value="1"/>
</dbReference>
<keyword evidence="4 6" id="KW-1015">Disulfide bond</keyword>
<gene>
    <name evidence="11" type="ORF">BXYJ_LOCUS13690</name>
</gene>
<dbReference type="InterPro" id="IPR000152">
    <property type="entry name" value="EGF-type_Asp/Asn_hydroxyl_site"/>
</dbReference>
<evidence type="ECO:0000256" key="7">
    <source>
        <dbReference type="SAM" id="Phobius"/>
    </source>
</evidence>
<dbReference type="Proteomes" id="UP000582659">
    <property type="component" value="Unassembled WGS sequence"/>
</dbReference>
<feature type="domain" description="EGF-like" evidence="9">
    <location>
        <begin position="1381"/>
        <end position="1419"/>
    </location>
</feature>
<feature type="domain" description="EGF-like" evidence="9">
    <location>
        <begin position="147"/>
        <end position="185"/>
    </location>
</feature>
<evidence type="ECO:0000256" key="6">
    <source>
        <dbReference type="PROSITE-ProRule" id="PRU00076"/>
    </source>
</evidence>
<protein>
    <submittedName>
        <fullName evidence="11">(pine wood nematode) hypothetical protein</fullName>
    </submittedName>
</protein>
<keyword evidence="7" id="KW-0812">Transmembrane</keyword>
<dbReference type="PROSITE" id="PS50024">
    <property type="entry name" value="SEA"/>
    <property type="match status" value="1"/>
</dbReference>
<dbReference type="SMART" id="SM00179">
    <property type="entry name" value="EGF_CA"/>
    <property type="match status" value="14"/>
</dbReference>
<dbReference type="PROSITE" id="PS01186">
    <property type="entry name" value="EGF_2"/>
    <property type="match status" value="1"/>
</dbReference>
<feature type="domain" description="EGF-like" evidence="9">
    <location>
        <begin position="1062"/>
        <end position="1101"/>
    </location>
</feature>
<dbReference type="Gene3D" id="2.10.25.10">
    <property type="entry name" value="Laminin"/>
    <property type="match status" value="11"/>
</dbReference>
<dbReference type="SMR" id="A0A1I7RJI6"/>
<dbReference type="InterPro" id="IPR002035">
    <property type="entry name" value="VWF_A"/>
</dbReference>
<feature type="domain" description="SEA" evidence="8">
    <location>
        <begin position="1171"/>
        <end position="1302"/>
    </location>
</feature>
<feature type="domain" description="EGF-like" evidence="9">
    <location>
        <begin position="712"/>
        <end position="751"/>
    </location>
</feature>
<dbReference type="FunFam" id="3.40.50.410:FF:000047">
    <property type="entry name" value="von Willebrand factor A domain containing 2"/>
    <property type="match status" value="1"/>
</dbReference>
<dbReference type="InterPro" id="IPR000742">
    <property type="entry name" value="EGF"/>
</dbReference>
<dbReference type="PROSITE" id="PS00022">
    <property type="entry name" value="EGF_1"/>
    <property type="match status" value="1"/>
</dbReference>
<keyword evidence="7" id="KW-1133">Transmembrane helix</keyword>
<keyword evidence="7" id="KW-0472">Membrane</keyword>
<dbReference type="eggNOG" id="KOG1217">
    <property type="taxonomic scope" value="Eukaryota"/>
</dbReference>
<comment type="caution">
    <text evidence="6">Lacks conserved residue(s) required for the propagation of feature annotation.</text>
</comment>
<dbReference type="EMBL" id="CAJFCV020000006">
    <property type="protein sequence ID" value="CAG9128906.1"/>
    <property type="molecule type" value="Genomic_DNA"/>
</dbReference>
<evidence type="ECO:0000256" key="3">
    <source>
        <dbReference type="ARBA" id="ARBA00022737"/>
    </source>
</evidence>
<feature type="domain" description="VWFA" evidence="10">
    <location>
        <begin position="257"/>
        <end position="435"/>
    </location>
</feature>
<feature type="disulfide bond" evidence="6">
    <location>
        <begin position="1452"/>
        <end position="1461"/>
    </location>
</feature>
<dbReference type="InterPro" id="IPR009030">
    <property type="entry name" value="Growth_fac_rcpt_cys_sf"/>
</dbReference>
<dbReference type="SMART" id="SM00181">
    <property type="entry name" value="EGF"/>
    <property type="match status" value="19"/>
</dbReference>
<dbReference type="Proteomes" id="UP000659654">
    <property type="component" value="Unassembled WGS sequence"/>
</dbReference>
<dbReference type="InterPro" id="IPR013032">
    <property type="entry name" value="EGF-like_CS"/>
</dbReference>
<keyword evidence="5" id="KW-0325">Glycoprotein</keyword>
<dbReference type="Proteomes" id="UP000095284">
    <property type="component" value="Unplaced"/>
</dbReference>
<evidence type="ECO:0000313" key="12">
    <source>
        <dbReference type="EMBL" id="CAG9128906.1"/>
    </source>
</evidence>
<evidence type="ECO:0000256" key="2">
    <source>
        <dbReference type="ARBA" id="ARBA00022729"/>
    </source>
</evidence>
<feature type="domain" description="EGF-like" evidence="9">
    <location>
        <begin position="662"/>
        <end position="702"/>
    </location>
</feature>
<dbReference type="PANTHER" id="PTHR12916:SF4">
    <property type="entry name" value="UNINFLATABLE, ISOFORM C"/>
    <property type="match status" value="1"/>
</dbReference>
<feature type="disulfide bond" evidence="6">
    <location>
        <begin position="1433"/>
        <end position="1450"/>
    </location>
</feature>
<dbReference type="InterPro" id="IPR036465">
    <property type="entry name" value="vWFA_dom_sf"/>
</dbReference>
<dbReference type="SMART" id="SM00200">
    <property type="entry name" value="SEA"/>
    <property type="match status" value="1"/>
</dbReference>
<evidence type="ECO:0000259" key="10">
    <source>
        <dbReference type="PROSITE" id="PS50234"/>
    </source>
</evidence>
<keyword evidence="2" id="KW-0732">Signal</keyword>
<feature type="domain" description="EGF-like" evidence="9">
    <location>
        <begin position="762"/>
        <end position="809"/>
    </location>
</feature>
<proteinExistence type="predicted"/>
<reference evidence="15" key="1">
    <citation type="submission" date="2016-11" db="UniProtKB">
        <authorList>
            <consortium name="WormBaseParasite"/>
        </authorList>
    </citation>
    <scope>IDENTIFICATION</scope>
</reference>
<feature type="domain" description="EGF-like" evidence="9">
    <location>
        <begin position="1015"/>
        <end position="1054"/>
    </location>
</feature>
<dbReference type="Pfam" id="PF12661">
    <property type="entry name" value="hEGF"/>
    <property type="match status" value="2"/>
</dbReference>
<evidence type="ECO:0000313" key="13">
    <source>
        <dbReference type="Proteomes" id="UP000095284"/>
    </source>
</evidence>
<sequence>MAVSGHETRFDFYLCKCKPGFVDASTNVTHYPGRTCVLPSSLSRPAPTFTTTTLSPQPQCTLGRNDTCRPNELCVQMDGTLGCDCVENAFRFRDGTCRLQSACSGVTDCHQSAICTNVFDSYQCKCKPGFHDASEDPNRPGRNCVELINECATGQHTCHPFALCVDETVGYTCKCRSEYVDTSSRYGLSPGRHCAISNNECASPETNTCDQNADCVDRPDGYTCQCYDGYVDVSSLAGKQPGRICTVQTTCPKQTTDLIFLVDGSGSIGVHVFTKEILRFLREFVELFDIGPDHTRVGLIQYSDQIRHEFDLNQFEDKKSLQSAISNVTYLTGLTRTGAAIKHLVEEGFSERRGARPSGQVSRVGIVITDGRSQDNVTQAAAEARRLQVNMFAIGVTDHVLASELETIAGSSSRWFYVDRFRDLDTRLRSLIQKIACPAMEQMKPQNVSCDPGTQRGCDRTLNEICVLLQTGRTRCECPPAFERHPITHACGSPQCNPQIETSCPYPEKCARTPFGTYRCICPSGFHRDARSGVCLKDGQASPRFIEEKCKTGYERNPRTGRCQITGSCDPSEPEPCDPRKRQQCLLHPNGQFYTCRCSGAQKRHPITDVCLENECLSGHHDCDPRARCTDTDESFICACPLDSIDQSTDLQNRPGRICQKLEDECALGTHDCPADAECIDMVEGFDCRCRPGFVDFSPNPEQKAGRVCRRPVNECERKEVNDCHPNAICMDTVESFTCQCKDGFNDADELQRPGRVCVEGQVNECKNSTLNKCSPNAICIDEPKGYRCECLPGFIDNSDAGTFGRTCDIPLPPKPHPCQETDLNDCDPSAECIPTDNAFEFTCKCRSGFVDVSESVADQPGRKCAPEKSVCEDPAKNDCHQQAVCSVLQGNAFSCRCRDGFIDKSPANPGHDCVELLNECLDRSLNDCDPSALCEDLPEGFQCRCPFNSIDESVDPQKPGRICRPKINECANPLLNNCSRFADCVDRNDGYECRCKDGYFDENLSVPGTVCKFIINECESPALNDCHKNAECQDLPGGFTCKCKHPFDDKSPPGQPGRLCIFDECLHTNANNCHQNAQCVDLDEGFTCQCNEGFYDNSPNPHEPGRICLAFKEDASSEESILANFPPLDGTPCGLRSFCSLPLNEVCVGGKSCECRPSEARESADKKCERVEKIHGSFRILRMNREALIYSSRYGNPESDGYKQLDGLFRRDIRKMIGSVSELKENLVTSDVVLFTHPKTINSSWNEGVLVNFTLAVKPNSTEKCAIWRELTHQIMLNKHRIADGPLEVAPDFDQLSLCEKPANLCGNSVCSKELGHVCINNTCQVDYCSDVDYCPTNTTCVNLKFKSDCQCLPGFTNIRENGKRPQGMLRDTICLKPFDVNECELELHNCSKVAKCTDLPFGYSCSCPDGYIDGNLNLPGRQCAALLCDECNGHGDCITDHLSGNVYCQCSGGYSGEHCEKPPSPIPYFLFIIIASLFLVLAAW</sequence>
<feature type="domain" description="EGF-like" evidence="9">
    <location>
        <begin position="197"/>
        <end position="236"/>
    </location>
</feature>
<feature type="domain" description="EGF-like" evidence="9">
    <location>
        <begin position="917"/>
        <end position="956"/>
    </location>
</feature>
<dbReference type="WBParaSite" id="BXY_0086800.1">
    <property type="protein sequence ID" value="BXY_0086800.1"/>
    <property type="gene ID" value="BXY_0086800"/>
</dbReference>
<dbReference type="InterPro" id="IPR000082">
    <property type="entry name" value="SEA_dom"/>
</dbReference>
<keyword evidence="1 6" id="KW-0245">EGF-like domain</keyword>
<dbReference type="Pfam" id="PF25314">
    <property type="entry name" value="TNFR_nem"/>
    <property type="match status" value="2"/>
</dbReference>
<dbReference type="FunFam" id="2.10.25.10:FF:000038">
    <property type="entry name" value="Fibrillin 2"/>
    <property type="match status" value="1"/>
</dbReference>
<dbReference type="PROSITE" id="PS50234">
    <property type="entry name" value="VWFA"/>
    <property type="match status" value="1"/>
</dbReference>
<dbReference type="SMART" id="SM00327">
    <property type="entry name" value="VWA"/>
    <property type="match status" value="1"/>
</dbReference>
<evidence type="ECO:0000256" key="5">
    <source>
        <dbReference type="ARBA" id="ARBA00023180"/>
    </source>
</evidence>
<evidence type="ECO:0000259" key="9">
    <source>
        <dbReference type="PROSITE" id="PS50026"/>
    </source>
</evidence>
<dbReference type="PANTHER" id="PTHR12916">
    <property type="entry name" value="CYTOCHROME C OXIDASE POLYPEPTIDE VIC-2"/>
    <property type="match status" value="1"/>
</dbReference>
<dbReference type="InterPro" id="IPR001881">
    <property type="entry name" value="EGF-like_Ca-bd_dom"/>
</dbReference>
<dbReference type="Pfam" id="PF23427">
    <property type="entry name" value="EGF_4"/>
    <property type="match status" value="1"/>
</dbReference>
<evidence type="ECO:0000313" key="15">
    <source>
        <dbReference type="WBParaSite" id="BXY_0086800.1"/>
    </source>
</evidence>
<keyword evidence="14" id="KW-1185">Reference proteome</keyword>
<keyword evidence="3" id="KW-0677">Repeat</keyword>
<reference evidence="12" key="2">
    <citation type="submission" date="2020-08" db="EMBL/GenBank/DDBJ databases">
        <authorList>
            <person name="Kikuchi T."/>
        </authorList>
    </citation>
    <scope>NUCLEOTIDE SEQUENCE</scope>
    <source>
        <strain evidence="11">Ka4C1</strain>
    </source>
</reference>
<dbReference type="Pfam" id="PF00092">
    <property type="entry name" value="VWA"/>
    <property type="match status" value="1"/>
</dbReference>
<feature type="domain" description="EGF-like" evidence="9">
    <location>
        <begin position="868"/>
        <end position="908"/>
    </location>
</feature>
<dbReference type="GO" id="GO:0005509">
    <property type="term" value="F:calcium ion binding"/>
    <property type="evidence" value="ECO:0007669"/>
    <property type="project" value="InterPro"/>
</dbReference>
<dbReference type="PROSITE" id="PS50026">
    <property type="entry name" value="EGF_3"/>
    <property type="match status" value="13"/>
</dbReference>
<dbReference type="InterPro" id="IPR018097">
    <property type="entry name" value="EGF_Ca-bd_CS"/>
</dbReference>
<dbReference type="PROSITE" id="PS01187">
    <property type="entry name" value="EGF_CA"/>
    <property type="match status" value="2"/>
</dbReference>
<dbReference type="SUPFAM" id="SSF57184">
    <property type="entry name" value="Growth factor receptor domain"/>
    <property type="match status" value="1"/>
</dbReference>
<dbReference type="CDD" id="cd00054">
    <property type="entry name" value="EGF_CA"/>
    <property type="match status" value="5"/>
</dbReference>
<feature type="domain" description="EGF-like" evidence="9">
    <location>
        <begin position="1426"/>
        <end position="1462"/>
    </location>
</feature>
<evidence type="ECO:0000313" key="14">
    <source>
        <dbReference type="Proteomes" id="UP000659654"/>
    </source>
</evidence>
<evidence type="ECO:0000259" key="8">
    <source>
        <dbReference type="PROSITE" id="PS50024"/>
    </source>
</evidence>
<dbReference type="EMBL" id="CAJFDI010000006">
    <property type="protein sequence ID" value="CAD5233599.1"/>
    <property type="molecule type" value="Genomic_DNA"/>
</dbReference>
<evidence type="ECO:0000256" key="4">
    <source>
        <dbReference type="ARBA" id="ARBA00023157"/>
    </source>
</evidence>
<dbReference type="Gene3D" id="3.40.50.410">
    <property type="entry name" value="von Willebrand factor, type A domain"/>
    <property type="match status" value="1"/>
</dbReference>
<dbReference type="SUPFAM" id="SSF57196">
    <property type="entry name" value="EGF/Laminin"/>
    <property type="match status" value="4"/>
</dbReference>
<accession>A0A1I7RJI6</accession>
<dbReference type="PROSITE" id="PS00010">
    <property type="entry name" value="ASX_HYDROXYL"/>
    <property type="match status" value="12"/>
</dbReference>
<dbReference type="Pfam" id="PF25478">
    <property type="entry name" value="EGF_Mua-3"/>
    <property type="match status" value="1"/>
</dbReference>
<dbReference type="OrthoDB" id="6022609at2759"/>
<dbReference type="InterPro" id="IPR057353">
    <property type="entry name" value="TNFR_nem"/>
</dbReference>
<evidence type="ECO:0000313" key="11">
    <source>
        <dbReference type="EMBL" id="CAD5233599.1"/>
    </source>
</evidence>
<dbReference type="Pfam" id="PF07645">
    <property type="entry name" value="EGF_CA"/>
    <property type="match status" value="8"/>
</dbReference>
<feature type="domain" description="EGF-like" evidence="9">
    <location>
        <begin position="967"/>
        <end position="1006"/>
    </location>
</feature>
<feature type="transmembrane region" description="Helical" evidence="7">
    <location>
        <begin position="1468"/>
        <end position="1485"/>
    </location>
</feature>